<comment type="pathway">
    <text evidence="1 11">Metabolic intermediate biosynthesis; chorismate biosynthesis; chorismate from D-erythrose 4-phosphate and phosphoenolpyruvate: step 5/7.</text>
</comment>
<dbReference type="PANTHER" id="PTHR21087:SF16">
    <property type="entry name" value="SHIKIMATE KINASE 1, CHLOROPLASTIC"/>
    <property type="match status" value="1"/>
</dbReference>
<comment type="similarity">
    <text evidence="2 11">Belongs to the shikimate kinase family.</text>
</comment>
<keyword evidence="6 11" id="KW-0547">Nucleotide-binding</keyword>
<feature type="binding site" evidence="11">
    <location>
        <position position="148"/>
    </location>
    <ligand>
        <name>ATP</name>
        <dbReference type="ChEBI" id="CHEBI:30616"/>
    </ligand>
</feature>
<dbReference type="GO" id="GO:0009073">
    <property type="term" value="P:aromatic amino acid family biosynthetic process"/>
    <property type="evidence" value="ECO:0007669"/>
    <property type="project" value="UniProtKB-KW"/>
</dbReference>
<dbReference type="InterPro" id="IPR031322">
    <property type="entry name" value="Shikimate/glucono_kinase"/>
</dbReference>
<keyword evidence="9 11" id="KW-0057">Aromatic amino acid biosynthesis</keyword>
<evidence type="ECO:0000256" key="7">
    <source>
        <dbReference type="ARBA" id="ARBA00022777"/>
    </source>
</evidence>
<evidence type="ECO:0000256" key="2">
    <source>
        <dbReference type="ARBA" id="ARBA00006997"/>
    </source>
</evidence>
<evidence type="ECO:0000313" key="13">
    <source>
        <dbReference type="EMBL" id="NKY86959.1"/>
    </source>
</evidence>
<comment type="function">
    <text evidence="11">Catalyzes the specific phosphorylation of the 3-hydroxyl group of shikimic acid using ATP as a cosubstrate.</text>
</comment>
<comment type="catalytic activity">
    <reaction evidence="10 11">
        <text>shikimate + ATP = 3-phosphoshikimate + ADP + H(+)</text>
        <dbReference type="Rhea" id="RHEA:13121"/>
        <dbReference type="ChEBI" id="CHEBI:15378"/>
        <dbReference type="ChEBI" id="CHEBI:30616"/>
        <dbReference type="ChEBI" id="CHEBI:36208"/>
        <dbReference type="ChEBI" id="CHEBI:145989"/>
        <dbReference type="ChEBI" id="CHEBI:456216"/>
        <dbReference type="EC" id="2.7.1.71"/>
    </reaction>
</comment>
<comment type="caution">
    <text evidence="13">The sequence shown here is derived from an EMBL/GenBank/DDBJ whole genome shotgun (WGS) entry which is preliminary data.</text>
</comment>
<feature type="binding site" evidence="11">
    <location>
        <position position="53"/>
    </location>
    <ligand>
        <name>substrate</name>
    </ligand>
</feature>
<evidence type="ECO:0000256" key="10">
    <source>
        <dbReference type="ARBA" id="ARBA00048567"/>
    </source>
</evidence>
<dbReference type="Pfam" id="PF01202">
    <property type="entry name" value="SKI"/>
    <property type="match status" value="1"/>
</dbReference>
<evidence type="ECO:0000313" key="14">
    <source>
        <dbReference type="Proteomes" id="UP000523447"/>
    </source>
</evidence>
<name>A0A7X6RIV6_9NOCA</name>
<dbReference type="PROSITE" id="PS01128">
    <property type="entry name" value="SHIKIMATE_KINASE"/>
    <property type="match status" value="1"/>
</dbReference>
<evidence type="ECO:0000256" key="3">
    <source>
        <dbReference type="ARBA" id="ARBA00012154"/>
    </source>
</evidence>
<reference evidence="13 14" key="1">
    <citation type="submission" date="2020-04" db="EMBL/GenBank/DDBJ databases">
        <title>MicrobeNet Type strains.</title>
        <authorList>
            <person name="Nicholson A.C."/>
        </authorList>
    </citation>
    <scope>NUCLEOTIDE SEQUENCE [LARGE SCALE GENOMIC DNA]</scope>
    <source>
        <strain evidence="13 14">DSM 44445</strain>
    </source>
</reference>
<feature type="compositionally biased region" description="Basic and acidic residues" evidence="12">
    <location>
        <begin position="361"/>
        <end position="370"/>
    </location>
</feature>
<dbReference type="EMBL" id="JAAXPE010000013">
    <property type="protein sequence ID" value="NKY86959.1"/>
    <property type="molecule type" value="Genomic_DNA"/>
</dbReference>
<keyword evidence="14" id="KW-1185">Reference proteome</keyword>
<evidence type="ECO:0000256" key="1">
    <source>
        <dbReference type="ARBA" id="ARBA00004842"/>
    </source>
</evidence>
<evidence type="ECO:0000256" key="4">
    <source>
        <dbReference type="ARBA" id="ARBA00022605"/>
    </source>
</evidence>
<feature type="compositionally biased region" description="Basic residues" evidence="12">
    <location>
        <begin position="236"/>
        <end position="255"/>
    </location>
</feature>
<organism evidence="13 14">
    <name type="scientific">Nocardia veterana</name>
    <dbReference type="NCBI Taxonomy" id="132249"/>
    <lineage>
        <taxon>Bacteria</taxon>
        <taxon>Bacillati</taxon>
        <taxon>Actinomycetota</taxon>
        <taxon>Actinomycetes</taxon>
        <taxon>Mycobacteriales</taxon>
        <taxon>Nocardiaceae</taxon>
        <taxon>Nocardia</taxon>
    </lineage>
</organism>
<feature type="compositionally biased region" description="Low complexity" evidence="12">
    <location>
        <begin position="279"/>
        <end position="293"/>
    </location>
</feature>
<feature type="binding site" evidence="11">
    <location>
        <begin position="7"/>
        <end position="12"/>
    </location>
    <ligand>
        <name>ATP</name>
        <dbReference type="ChEBI" id="CHEBI:30616"/>
    </ligand>
</feature>
<dbReference type="SUPFAM" id="SSF52540">
    <property type="entry name" value="P-loop containing nucleoside triphosphate hydrolases"/>
    <property type="match status" value="1"/>
</dbReference>
<comment type="subunit">
    <text evidence="11">Monomer.</text>
</comment>
<comment type="subcellular location">
    <subcellularLocation>
        <location evidence="11">Cytoplasm</location>
    </subcellularLocation>
</comment>
<feature type="binding site" evidence="11">
    <location>
        <position position="75"/>
    </location>
    <ligand>
        <name>substrate</name>
    </ligand>
</feature>
<dbReference type="GO" id="GO:0009423">
    <property type="term" value="P:chorismate biosynthetic process"/>
    <property type="evidence" value="ECO:0007669"/>
    <property type="project" value="UniProtKB-UniRule"/>
</dbReference>
<dbReference type="Proteomes" id="UP000523447">
    <property type="component" value="Unassembled WGS sequence"/>
</dbReference>
<dbReference type="GO" id="GO:0005524">
    <property type="term" value="F:ATP binding"/>
    <property type="evidence" value="ECO:0007669"/>
    <property type="project" value="UniProtKB-UniRule"/>
</dbReference>
<gene>
    <name evidence="11" type="primary">aroK</name>
    <name evidence="13" type="ORF">HGA07_15105</name>
</gene>
<feature type="binding site" evidence="11">
    <location>
        <position position="112"/>
    </location>
    <ligand>
        <name>ATP</name>
        <dbReference type="ChEBI" id="CHEBI:30616"/>
    </ligand>
</feature>
<dbReference type="InterPro" id="IPR027417">
    <property type="entry name" value="P-loop_NTPase"/>
</dbReference>
<dbReference type="Gene3D" id="3.40.50.300">
    <property type="entry name" value="P-loop containing nucleotide triphosphate hydrolases"/>
    <property type="match status" value="1"/>
</dbReference>
<feature type="compositionally biased region" description="Basic residues" evidence="12">
    <location>
        <begin position="184"/>
        <end position="196"/>
    </location>
</feature>
<feature type="compositionally biased region" description="Low complexity" evidence="12">
    <location>
        <begin position="315"/>
        <end position="350"/>
    </location>
</feature>
<accession>A0A7X6RIV6</accession>
<dbReference type="InterPro" id="IPR000623">
    <property type="entry name" value="Shikimate_kinase/TSH1"/>
</dbReference>
<evidence type="ECO:0000256" key="6">
    <source>
        <dbReference type="ARBA" id="ARBA00022741"/>
    </source>
</evidence>
<keyword evidence="8 11" id="KW-0067">ATP-binding</keyword>
<keyword evidence="7 11" id="KW-0418">Kinase</keyword>
<dbReference type="GO" id="GO:0005829">
    <property type="term" value="C:cytosol"/>
    <property type="evidence" value="ECO:0007669"/>
    <property type="project" value="TreeGrafter"/>
</dbReference>
<evidence type="ECO:0000256" key="12">
    <source>
        <dbReference type="SAM" id="MobiDB-lite"/>
    </source>
</evidence>
<dbReference type="GO" id="GO:0004765">
    <property type="term" value="F:shikimate kinase activity"/>
    <property type="evidence" value="ECO:0007669"/>
    <property type="project" value="UniProtKB-UniRule"/>
</dbReference>
<feature type="compositionally biased region" description="Basic and acidic residues" evidence="12">
    <location>
        <begin position="389"/>
        <end position="398"/>
    </location>
</feature>
<dbReference type="GO" id="GO:0000287">
    <property type="term" value="F:magnesium ion binding"/>
    <property type="evidence" value="ECO:0007669"/>
    <property type="project" value="UniProtKB-UniRule"/>
</dbReference>
<keyword evidence="4 11" id="KW-0028">Amino-acid biosynthesis</keyword>
<dbReference type="AlphaFoldDB" id="A0A7X6RIV6"/>
<dbReference type="PANTHER" id="PTHR21087">
    <property type="entry name" value="SHIKIMATE KINASE"/>
    <property type="match status" value="1"/>
</dbReference>
<evidence type="ECO:0000256" key="11">
    <source>
        <dbReference type="HAMAP-Rule" id="MF_00109"/>
    </source>
</evidence>
<feature type="compositionally biased region" description="Low complexity" evidence="12">
    <location>
        <begin position="197"/>
        <end position="208"/>
    </location>
</feature>
<evidence type="ECO:0000256" key="9">
    <source>
        <dbReference type="ARBA" id="ARBA00023141"/>
    </source>
</evidence>
<sequence length="398" mass="42310">MLIGPPGAGKSTIGRKLARELGVSLYDTDAGIEEETGRSIPDIFATDGEPEFRRIEERVVRRAILAEHGVVSLGGGAVLSERTRDLLRGRTVVYLEISIAEGLRRTGASTNRPLLNGDDPSAKYRELMRVRRPLYREVASIRIRTDGRSPGRVVRAILGKLGIEPTEPSAPQPDSSRAEGTGSRRSRSRGRRRRSRPAAAAPSDATGGNRASEATEPTAELPATQADSPETERPQPRRRARRSRRGGRRHTRHRAAPPSDPATDLTASPRPAPATAENGPGAAAKPGGAMAHSRSGRIRRSASRAAGPPAPPATNPAARTTHAATRSDVSRSAATPSAPAPPSGAGASTAEAVPTPNRTRRGGERSDHDAAPGAGRSRRARARRARLRRALEESEQHT</sequence>
<feature type="binding site" evidence="11">
    <location>
        <position position="29"/>
    </location>
    <ligand>
        <name>substrate</name>
    </ligand>
</feature>
<evidence type="ECO:0000256" key="5">
    <source>
        <dbReference type="ARBA" id="ARBA00022679"/>
    </source>
</evidence>
<keyword evidence="5 11" id="KW-0808">Transferase</keyword>
<protein>
    <recommendedName>
        <fullName evidence="3 11">Shikimate kinase</fullName>
        <shortName evidence="11">SK</shortName>
        <ecNumber evidence="3 11">2.7.1.71</ecNumber>
    </recommendedName>
</protein>
<evidence type="ECO:0000256" key="8">
    <source>
        <dbReference type="ARBA" id="ARBA00022840"/>
    </source>
</evidence>
<feature type="binding site" evidence="11">
    <location>
        <position position="11"/>
    </location>
    <ligand>
        <name>Mg(2+)</name>
        <dbReference type="ChEBI" id="CHEBI:18420"/>
    </ligand>
</feature>
<comment type="cofactor">
    <cofactor evidence="11">
        <name>Mg(2+)</name>
        <dbReference type="ChEBI" id="CHEBI:18420"/>
    </cofactor>
    <text evidence="11">Binds 1 Mg(2+) ion per subunit.</text>
</comment>
<dbReference type="HAMAP" id="MF_00109">
    <property type="entry name" value="Shikimate_kinase"/>
    <property type="match status" value="1"/>
</dbReference>
<keyword evidence="11" id="KW-0479">Metal-binding</keyword>
<feature type="binding site" evidence="11">
    <location>
        <position position="131"/>
    </location>
    <ligand>
        <name>substrate</name>
    </ligand>
</feature>
<dbReference type="GO" id="GO:0008652">
    <property type="term" value="P:amino acid biosynthetic process"/>
    <property type="evidence" value="ECO:0007669"/>
    <property type="project" value="UniProtKB-KW"/>
</dbReference>
<feature type="region of interest" description="Disordered" evidence="12">
    <location>
        <begin position="163"/>
        <end position="398"/>
    </location>
</feature>
<feature type="compositionally biased region" description="Basic residues" evidence="12">
    <location>
        <begin position="376"/>
        <end position="388"/>
    </location>
</feature>
<dbReference type="CDD" id="cd00464">
    <property type="entry name" value="SK"/>
    <property type="match status" value="1"/>
</dbReference>
<dbReference type="InterPro" id="IPR023000">
    <property type="entry name" value="Shikimate_kinase_CS"/>
</dbReference>
<dbReference type="EC" id="2.7.1.71" evidence="3 11"/>
<proteinExistence type="inferred from homology"/>
<dbReference type="PRINTS" id="PR01100">
    <property type="entry name" value="SHIKIMTKNASE"/>
</dbReference>
<keyword evidence="11" id="KW-0963">Cytoplasm</keyword>
<dbReference type="UniPathway" id="UPA00053">
    <property type="reaction ID" value="UER00088"/>
</dbReference>
<keyword evidence="11" id="KW-0460">Magnesium</keyword>